<reference evidence="1 2" key="1">
    <citation type="submission" date="2023-03" db="EMBL/GenBank/DDBJ databases">
        <title>High recombination rates correlate with genetic variation in Cardiocondyla obscurior ants.</title>
        <authorList>
            <person name="Errbii M."/>
        </authorList>
    </citation>
    <scope>NUCLEOTIDE SEQUENCE [LARGE SCALE GENOMIC DNA]</scope>
    <source>
        <strain evidence="1">Alpha-2009</strain>
        <tissue evidence="1">Whole body</tissue>
    </source>
</reference>
<dbReference type="EMBL" id="JADYXP020000007">
    <property type="protein sequence ID" value="KAL0120185.1"/>
    <property type="molecule type" value="Genomic_DNA"/>
</dbReference>
<evidence type="ECO:0000313" key="1">
    <source>
        <dbReference type="EMBL" id="KAL0120185.1"/>
    </source>
</evidence>
<comment type="caution">
    <text evidence="1">The sequence shown here is derived from an EMBL/GenBank/DDBJ whole genome shotgun (WGS) entry which is preliminary data.</text>
</comment>
<organism evidence="1 2">
    <name type="scientific">Cardiocondyla obscurior</name>
    <dbReference type="NCBI Taxonomy" id="286306"/>
    <lineage>
        <taxon>Eukaryota</taxon>
        <taxon>Metazoa</taxon>
        <taxon>Ecdysozoa</taxon>
        <taxon>Arthropoda</taxon>
        <taxon>Hexapoda</taxon>
        <taxon>Insecta</taxon>
        <taxon>Pterygota</taxon>
        <taxon>Neoptera</taxon>
        <taxon>Endopterygota</taxon>
        <taxon>Hymenoptera</taxon>
        <taxon>Apocrita</taxon>
        <taxon>Aculeata</taxon>
        <taxon>Formicoidea</taxon>
        <taxon>Formicidae</taxon>
        <taxon>Myrmicinae</taxon>
        <taxon>Cardiocondyla</taxon>
    </lineage>
</organism>
<keyword evidence="2" id="KW-1185">Reference proteome</keyword>
<name>A0AAW2FY80_9HYME</name>
<dbReference type="Proteomes" id="UP001430953">
    <property type="component" value="Unassembled WGS sequence"/>
</dbReference>
<protein>
    <submittedName>
        <fullName evidence="1">Uncharacterized protein</fullName>
    </submittedName>
</protein>
<sequence length="104" mass="11573">MCFRGEKKKKKSASVLKVFSTTKTFGSFVPGIKVSCVPRRDVGIKRAHSETSRSRNYYVNLFSDSLETGLDQRRTSLDSRDGPLSLGVRVPCGSSRRLIVGVYI</sequence>
<dbReference type="AlphaFoldDB" id="A0AAW2FY80"/>
<accession>A0AAW2FY80</accession>
<proteinExistence type="predicted"/>
<gene>
    <name evidence="1" type="ORF">PUN28_008087</name>
</gene>
<evidence type="ECO:0000313" key="2">
    <source>
        <dbReference type="Proteomes" id="UP001430953"/>
    </source>
</evidence>